<dbReference type="Proteomes" id="UP000233551">
    <property type="component" value="Unassembled WGS sequence"/>
</dbReference>
<keyword evidence="3" id="KW-1185">Reference proteome</keyword>
<organism evidence="2 3">
    <name type="scientific">Punica granatum</name>
    <name type="common">Pomegranate</name>
    <dbReference type="NCBI Taxonomy" id="22663"/>
    <lineage>
        <taxon>Eukaryota</taxon>
        <taxon>Viridiplantae</taxon>
        <taxon>Streptophyta</taxon>
        <taxon>Embryophyta</taxon>
        <taxon>Tracheophyta</taxon>
        <taxon>Spermatophyta</taxon>
        <taxon>Magnoliopsida</taxon>
        <taxon>eudicotyledons</taxon>
        <taxon>Gunneridae</taxon>
        <taxon>Pentapetalae</taxon>
        <taxon>rosids</taxon>
        <taxon>malvids</taxon>
        <taxon>Myrtales</taxon>
        <taxon>Lythraceae</taxon>
        <taxon>Punica</taxon>
    </lineage>
</organism>
<feature type="region of interest" description="Disordered" evidence="1">
    <location>
        <begin position="34"/>
        <end position="73"/>
    </location>
</feature>
<dbReference type="EMBL" id="PGOL01000300">
    <property type="protein sequence ID" value="PKI73034.1"/>
    <property type="molecule type" value="Genomic_DNA"/>
</dbReference>
<feature type="compositionally biased region" description="Acidic residues" evidence="1">
    <location>
        <begin position="34"/>
        <end position="55"/>
    </location>
</feature>
<accession>A0A2I0KX42</accession>
<evidence type="ECO:0000313" key="2">
    <source>
        <dbReference type="EMBL" id="PKI73034.1"/>
    </source>
</evidence>
<evidence type="ECO:0000256" key="1">
    <source>
        <dbReference type="SAM" id="MobiDB-lite"/>
    </source>
</evidence>
<gene>
    <name evidence="2" type="ORF">CRG98_006585</name>
</gene>
<protein>
    <submittedName>
        <fullName evidence="2">Uncharacterized protein</fullName>
    </submittedName>
</protein>
<comment type="caution">
    <text evidence="2">The sequence shown here is derived from an EMBL/GenBank/DDBJ whole genome shotgun (WGS) entry which is preliminary data.</text>
</comment>
<proteinExistence type="predicted"/>
<dbReference type="AlphaFoldDB" id="A0A2I0KX42"/>
<reference evidence="2 3" key="1">
    <citation type="submission" date="2017-11" db="EMBL/GenBank/DDBJ databases">
        <title>De-novo sequencing of pomegranate (Punica granatum L.) genome.</title>
        <authorList>
            <person name="Akparov Z."/>
            <person name="Amiraslanov A."/>
            <person name="Hajiyeva S."/>
            <person name="Abbasov M."/>
            <person name="Kaur K."/>
            <person name="Hamwieh A."/>
            <person name="Solovyev V."/>
            <person name="Salamov A."/>
            <person name="Braich B."/>
            <person name="Kosarev P."/>
            <person name="Mahmoud A."/>
            <person name="Hajiyev E."/>
            <person name="Babayeva S."/>
            <person name="Izzatullayeva V."/>
            <person name="Mammadov A."/>
            <person name="Mammadov A."/>
            <person name="Sharifova S."/>
            <person name="Ojaghi J."/>
            <person name="Eynullazada K."/>
            <person name="Bayramov B."/>
            <person name="Abdulazimova A."/>
            <person name="Shahmuradov I."/>
        </authorList>
    </citation>
    <scope>NUCLEOTIDE SEQUENCE [LARGE SCALE GENOMIC DNA]</scope>
    <source>
        <strain evidence="3">cv. AG2017</strain>
        <tissue evidence="2">Leaf</tissue>
    </source>
</reference>
<evidence type="ECO:0000313" key="3">
    <source>
        <dbReference type="Proteomes" id="UP000233551"/>
    </source>
</evidence>
<sequence length="101" mass="11709">MQRIHGKDACLEFVCIMAGRWCLNLGWTMLGDNDEVDEYNSDEDPEYVANDDDDPNSLQLDGSEYGSEEDNDKFTKVTRNKKILRELGRIMRSMELKEVQN</sequence>
<name>A0A2I0KX42_PUNGR</name>